<organism evidence="6">
    <name type="scientific">Satyrvirus sp</name>
    <dbReference type="NCBI Taxonomy" id="2487771"/>
    <lineage>
        <taxon>Viruses</taxon>
        <taxon>Varidnaviria</taxon>
        <taxon>Bamfordvirae</taxon>
        <taxon>Nucleocytoviricota</taxon>
        <taxon>Megaviricetes</taxon>
        <taxon>Imitervirales</taxon>
        <taxon>Mimiviridae</taxon>
        <taxon>Megamimivirinae</taxon>
    </lineage>
</organism>
<dbReference type="Pfam" id="PF00179">
    <property type="entry name" value="UQ_con"/>
    <property type="match status" value="1"/>
</dbReference>
<gene>
    <name evidence="6" type="ORF">Satyrvirus9_16</name>
</gene>
<evidence type="ECO:0000256" key="3">
    <source>
        <dbReference type="ARBA" id="ARBA00030012"/>
    </source>
</evidence>
<dbReference type="UniPathway" id="UPA00143"/>
<dbReference type="EC" id="2.3.2.23" evidence="2"/>
<dbReference type="GO" id="GO:0016567">
    <property type="term" value="P:protein ubiquitination"/>
    <property type="evidence" value="ECO:0007669"/>
    <property type="project" value="UniProtKB-UniPathway"/>
</dbReference>
<comment type="pathway">
    <text evidence="1">Protein modification; protein ubiquitination.</text>
</comment>
<evidence type="ECO:0000256" key="2">
    <source>
        <dbReference type="ARBA" id="ARBA00012486"/>
    </source>
</evidence>
<evidence type="ECO:0000256" key="1">
    <source>
        <dbReference type="ARBA" id="ARBA00004906"/>
    </source>
</evidence>
<dbReference type="EMBL" id="MK072445">
    <property type="protein sequence ID" value="AYV85290.1"/>
    <property type="molecule type" value="Genomic_DNA"/>
</dbReference>
<protein>
    <recommendedName>
        <fullName evidence="2">E2 ubiquitin-conjugating enzyme</fullName>
        <ecNumber evidence="2">2.3.2.23</ecNumber>
    </recommendedName>
    <alternativeName>
        <fullName evidence="4">Ubiquitin carrier protein</fullName>
    </alternativeName>
    <alternativeName>
        <fullName evidence="3">Ubiquitin-protein ligase</fullName>
    </alternativeName>
</protein>
<dbReference type="InterPro" id="IPR050113">
    <property type="entry name" value="Ub_conjugating_enzyme"/>
</dbReference>
<dbReference type="SUPFAM" id="SSF54495">
    <property type="entry name" value="UBC-like"/>
    <property type="match status" value="1"/>
</dbReference>
<dbReference type="Gene3D" id="3.10.110.10">
    <property type="entry name" value="Ubiquitin Conjugating Enzyme"/>
    <property type="match status" value="1"/>
</dbReference>
<reference evidence="6" key="1">
    <citation type="submission" date="2018-10" db="EMBL/GenBank/DDBJ databases">
        <title>Hidden diversity of soil giant viruses.</title>
        <authorList>
            <person name="Schulz F."/>
            <person name="Alteio L."/>
            <person name="Goudeau D."/>
            <person name="Ryan E.M."/>
            <person name="Malmstrom R.R."/>
            <person name="Blanchard J."/>
            <person name="Woyke T."/>
        </authorList>
    </citation>
    <scope>NUCLEOTIDE SEQUENCE</scope>
    <source>
        <strain evidence="6">SAV1</strain>
    </source>
</reference>
<dbReference type="InterPro" id="IPR000608">
    <property type="entry name" value="UBC"/>
</dbReference>
<dbReference type="PROSITE" id="PS50127">
    <property type="entry name" value="UBC_2"/>
    <property type="match status" value="1"/>
</dbReference>
<accession>A0A3G5ADN4</accession>
<dbReference type="SMART" id="SM00212">
    <property type="entry name" value="UBCc"/>
    <property type="match status" value="1"/>
</dbReference>
<sequence>MNRTSTLKRLQNEINKLKTGMHEYEHMFEIDMVDDNMYHWRAILYGPEDSLYEGCKFELDVILPDNYPFFPIKVKFITPIQHINVNANGDICLDILKDQWTSSQTITTVMISIRLLLSTPNTNDAFNSELAEIYRTNKKMYTNLIKKTCKCITHGKK</sequence>
<dbReference type="InterPro" id="IPR016135">
    <property type="entry name" value="UBQ-conjugating_enzyme/RWD"/>
</dbReference>
<evidence type="ECO:0000259" key="5">
    <source>
        <dbReference type="PROSITE" id="PS50127"/>
    </source>
</evidence>
<evidence type="ECO:0000256" key="4">
    <source>
        <dbReference type="ARBA" id="ARBA00031729"/>
    </source>
</evidence>
<proteinExistence type="predicted"/>
<feature type="domain" description="UBC core" evidence="5">
    <location>
        <begin position="5"/>
        <end position="154"/>
    </location>
</feature>
<evidence type="ECO:0000313" key="6">
    <source>
        <dbReference type="EMBL" id="AYV85290.1"/>
    </source>
</evidence>
<dbReference type="GO" id="GO:0061631">
    <property type="term" value="F:ubiquitin conjugating enzyme activity"/>
    <property type="evidence" value="ECO:0007669"/>
    <property type="project" value="UniProtKB-EC"/>
</dbReference>
<dbReference type="PANTHER" id="PTHR24067">
    <property type="entry name" value="UBIQUITIN-CONJUGATING ENZYME E2"/>
    <property type="match status" value="1"/>
</dbReference>
<name>A0A3G5ADN4_9VIRU</name>